<name>A0A5N6HG08_ASPFL</name>
<dbReference type="PANTHER" id="PTHR31793:SF27">
    <property type="entry name" value="NOVEL THIOESTERASE SUPERFAMILY DOMAIN AND SAPOSIN A-TYPE DOMAIN CONTAINING PROTEIN (0610012H03RIK)"/>
    <property type="match status" value="1"/>
</dbReference>
<feature type="domain" description="Thioesterase" evidence="3">
    <location>
        <begin position="120"/>
        <end position="217"/>
    </location>
</feature>
<dbReference type="AlphaFoldDB" id="A0A5N6HG08"/>
<proteinExistence type="inferred from homology"/>
<dbReference type="PANTHER" id="PTHR31793">
    <property type="entry name" value="4-HYDROXYBENZOYL-COA THIOESTERASE FAMILY MEMBER"/>
    <property type="match status" value="1"/>
</dbReference>
<dbReference type="FunFam" id="3.10.129.10:FF:000104">
    <property type="entry name" value="Thioesterase family protein (AFU_orthologue AFUA_2G16350)"/>
    <property type="match status" value="1"/>
</dbReference>
<dbReference type="VEuPathDB" id="FungiDB:AFLA_011678"/>
<dbReference type="InterPro" id="IPR029069">
    <property type="entry name" value="HotDog_dom_sf"/>
</dbReference>
<reference evidence="4" key="1">
    <citation type="submission" date="2019-04" db="EMBL/GenBank/DDBJ databases">
        <title>Friends and foes A comparative genomics study of 23 Aspergillus species from section Flavi.</title>
        <authorList>
            <consortium name="DOE Joint Genome Institute"/>
            <person name="Kjaerbolling I."/>
            <person name="Vesth T."/>
            <person name="Frisvad J.C."/>
            <person name="Nybo J.L."/>
            <person name="Theobald S."/>
            <person name="Kildgaard S."/>
            <person name="Isbrandt T."/>
            <person name="Kuo A."/>
            <person name="Sato A."/>
            <person name="Lyhne E.K."/>
            <person name="Kogle M.E."/>
            <person name="Wiebenga A."/>
            <person name="Kun R.S."/>
            <person name="Lubbers R.J."/>
            <person name="Makela M.R."/>
            <person name="Barry K."/>
            <person name="Chovatia M."/>
            <person name="Clum A."/>
            <person name="Daum C."/>
            <person name="Haridas S."/>
            <person name="He G."/>
            <person name="LaButti K."/>
            <person name="Lipzen A."/>
            <person name="Mondo S."/>
            <person name="Riley R."/>
            <person name="Salamov A."/>
            <person name="Simmons B.A."/>
            <person name="Magnuson J.K."/>
            <person name="Henrissat B."/>
            <person name="Mortensen U.H."/>
            <person name="Larsen T.O."/>
            <person name="Devries R.P."/>
            <person name="Grigoriev I.V."/>
            <person name="Machida M."/>
            <person name="Baker S.E."/>
            <person name="Andersen M.R."/>
        </authorList>
    </citation>
    <scope>NUCLEOTIDE SEQUENCE [LARGE SCALE GENOMIC DNA]</scope>
    <source>
        <strain evidence="4">CBS 121.62</strain>
    </source>
</reference>
<dbReference type="VEuPathDB" id="FungiDB:F9C07_10416"/>
<evidence type="ECO:0000256" key="2">
    <source>
        <dbReference type="ARBA" id="ARBA00022801"/>
    </source>
</evidence>
<dbReference type="SUPFAM" id="SSF54637">
    <property type="entry name" value="Thioesterase/thiol ester dehydrase-isomerase"/>
    <property type="match status" value="1"/>
</dbReference>
<gene>
    <name evidence="4" type="ORF">BDV35DRAFT_375559</name>
</gene>
<keyword evidence="2" id="KW-0378">Hydrolase</keyword>
<dbReference type="GO" id="GO:0047617">
    <property type="term" value="F:fatty acyl-CoA hydrolase activity"/>
    <property type="evidence" value="ECO:0007669"/>
    <property type="project" value="TreeGrafter"/>
</dbReference>
<comment type="similarity">
    <text evidence="1">Belongs to the 4-hydroxybenzoyl-CoA thioesterase family.</text>
</comment>
<evidence type="ECO:0000256" key="1">
    <source>
        <dbReference type="ARBA" id="ARBA00005953"/>
    </source>
</evidence>
<organism evidence="4">
    <name type="scientific">Aspergillus flavus</name>
    <dbReference type="NCBI Taxonomy" id="5059"/>
    <lineage>
        <taxon>Eukaryota</taxon>
        <taxon>Fungi</taxon>
        <taxon>Dikarya</taxon>
        <taxon>Ascomycota</taxon>
        <taxon>Pezizomycotina</taxon>
        <taxon>Eurotiomycetes</taxon>
        <taxon>Eurotiomycetidae</taxon>
        <taxon>Eurotiales</taxon>
        <taxon>Aspergillaceae</taxon>
        <taxon>Aspergillus</taxon>
        <taxon>Aspergillus subgen. Circumdati</taxon>
    </lineage>
</organism>
<dbReference type="Proteomes" id="UP000325434">
    <property type="component" value="Unassembled WGS sequence"/>
</dbReference>
<dbReference type="InterPro" id="IPR006683">
    <property type="entry name" value="Thioestr_dom"/>
</dbReference>
<sequence>MMPHFDPYKSHTMSGFINEITLIRSALFPSPRPPPSYPGSIPSQWIKHDIDYRQDRRSIPYKSDNLTLHNLHCTIPLYQTNSRFPKMAPKEIEAKKRRTRSDYVFHQVYRTRWFDNDMYAHLNNTVYAMLFDSIVNSWLIAECGMDPFSINNKGSDSSAKAETNSASQVGIMVNSYCDYFASVAFPDVLDLGLRVAKLGSSSVTYEVGVFKQGEEEVKVVGGYTHVFVARETMRPTKAGMEERGDYVADVEIP</sequence>
<dbReference type="EMBL" id="ML734552">
    <property type="protein sequence ID" value="KAB8253148.1"/>
    <property type="molecule type" value="Genomic_DNA"/>
</dbReference>
<evidence type="ECO:0000313" key="4">
    <source>
        <dbReference type="EMBL" id="KAB8253148.1"/>
    </source>
</evidence>
<dbReference type="InterPro" id="IPR050563">
    <property type="entry name" value="4-hydroxybenzoyl-CoA_TE"/>
</dbReference>
<accession>A0A5N6HG08</accession>
<dbReference type="CDD" id="cd00586">
    <property type="entry name" value="4HBT"/>
    <property type="match status" value="1"/>
</dbReference>
<dbReference type="Pfam" id="PF03061">
    <property type="entry name" value="4HBT"/>
    <property type="match status" value="1"/>
</dbReference>
<dbReference type="Gene3D" id="3.10.129.10">
    <property type="entry name" value="Hotdog Thioesterase"/>
    <property type="match status" value="1"/>
</dbReference>
<evidence type="ECO:0000259" key="3">
    <source>
        <dbReference type="Pfam" id="PF03061"/>
    </source>
</evidence>
<protein>
    <submittedName>
        <fullName evidence="4">HotDog domain-containing protein</fullName>
    </submittedName>
</protein>